<protein>
    <submittedName>
        <fullName evidence="2">Uncharacterized protein</fullName>
    </submittedName>
</protein>
<comment type="similarity">
    <text evidence="1">Belongs to the SNF7 family.</text>
</comment>
<dbReference type="Proteomes" id="UP000694555">
    <property type="component" value="Unplaced"/>
</dbReference>
<sequence>MGYAAQAMKKVHENMDLNKIDDLMQDITEQQDVAQEISDAISNRAAFADEFDEVSTSVKPMSFSAGPLPVFQIFYRSRSIK</sequence>
<evidence type="ECO:0000313" key="2">
    <source>
        <dbReference type="Ensembl" id="ENSBJAP00000005197.1"/>
    </source>
</evidence>
<dbReference type="AlphaFoldDB" id="A0A8B9Z720"/>
<reference evidence="2" key="1">
    <citation type="submission" date="2025-08" db="UniProtKB">
        <authorList>
            <consortium name="Ensembl"/>
        </authorList>
    </citation>
    <scope>IDENTIFICATION</scope>
</reference>
<evidence type="ECO:0000256" key="1">
    <source>
        <dbReference type="ARBA" id="ARBA00006190"/>
    </source>
</evidence>
<dbReference type="InterPro" id="IPR005024">
    <property type="entry name" value="Snf7_fam"/>
</dbReference>
<accession>A0A8B9Z720</accession>
<evidence type="ECO:0000313" key="3">
    <source>
        <dbReference type="Proteomes" id="UP000694555"/>
    </source>
</evidence>
<keyword evidence="3" id="KW-1185">Reference proteome</keyword>
<name>A0A8B9Z720_9AVES</name>
<dbReference type="Ensembl" id="ENSBJAT00000005342.1">
    <property type="protein sequence ID" value="ENSBJAP00000005197.1"/>
    <property type="gene ID" value="ENSBJAG00000003714.1"/>
</dbReference>
<dbReference type="Pfam" id="PF03357">
    <property type="entry name" value="Snf7"/>
    <property type="match status" value="1"/>
</dbReference>
<dbReference type="GO" id="GO:0007034">
    <property type="term" value="P:vacuolar transport"/>
    <property type="evidence" value="ECO:0007669"/>
    <property type="project" value="InterPro"/>
</dbReference>
<reference evidence="2" key="2">
    <citation type="submission" date="2025-09" db="UniProtKB">
        <authorList>
            <consortium name="Ensembl"/>
        </authorList>
    </citation>
    <scope>IDENTIFICATION</scope>
</reference>
<proteinExistence type="inferred from homology"/>
<organism evidence="2 3">
    <name type="scientific">Buteo japonicus</name>
    <dbReference type="NCBI Taxonomy" id="224669"/>
    <lineage>
        <taxon>Eukaryota</taxon>
        <taxon>Metazoa</taxon>
        <taxon>Chordata</taxon>
        <taxon>Craniata</taxon>
        <taxon>Vertebrata</taxon>
        <taxon>Euteleostomi</taxon>
        <taxon>Archelosauria</taxon>
        <taxon>Archosauria</taxon>
        <taxon>Dinosauria</taxon>
        <taxon>Saurischia</taxon>
        <taxon>Theropoda</taxon>
        <taxon>Coelurosauria</taxon>
        <taxon>Aves</taxon>
        <taxon>Neognathae</taxon>
        <taxon>Neoaves</taxon>
        <taxon>Telluraves</taxon>
        <taxon>Accipitrimorphae</taxon>
        <taxon>Accipitriformes</taxon>
        <taxon>Accipitridae</taxon>
        <taxon>Accipitrinae</taxon>
        <taxon>Buteo</taxon>
    </lineage>
</organism>